<keyword evidence="7 10" id="KW-0472">Membrane</keyword>
<dbReference type="PROSITE" id="PS00943">
    <property type="entry name" value="UBIA"/>
    <property type="match status" value="1"/>
</dbReference>
<evidence type="ECO:0000256" key="7">
    <source>
        <dbReference type="ARBA" id="ARBA00023136"/>
    </source>
</evidence>
<dbReference type="FunFam" id="1.20.120.1780:FF:000001">
    <property type="entry name" value="4-hydroxybenzoate octaprenyltransferase"/>
    <property type="match status" value="1"/>
</dbReference>
<evidence type="ECO:0000256" key="6">
    <source>
        <dbReference type="ARBA" id="ARBA00022989"/>
    </source>
</evidence>
<dbReference type="AlphaFoldDB" id="A0A316ZJD3"/>
<dbReference type="STRING" id="58919.A0A316ZJD3"/>
<reference evidence="11 12" key="1">
    <citation type="journal article" date="2018" name="Mol. Biol. Evol.">
        <title>Broad Genomic Sampling Reveals a Smut Pathogenic Ancestry of the Fungal Clade Ustilaginomycotina.</title>
        <authorList>
            <person name="Kijpornyongpan T."/>
            <person name="Mondo S.J."/>
            <person name="Barry K."/>
            <person name="Sandor L."/>
            <person name="Lee J."/>
            <person name="Lipzen A."/>
            <person name="Pangilinan J."/>
            <person name="LaButti K."/>
            <person name="Hainaut M."/>
            <person name="Henrissat B."/>
            <person name="Grigoriev I.V."/>
            <person name="Spatafora J.W."/>
            <person name="Aime M.C."/>
        </authorList>
    </citation>
    <scope>NUCLEOTIDE SEQUENCE [LARGE SCALE GENOMIC DNA]</scope>
    <source>
        <strain evidence="11 12">MCA 4186</strain>
    </source>
</reference>
<feature type="transmembrane region" description="Helical" evidence="10">
    <location>
        <begin position="109"/>
        <end position="127"/>
    </location>
</feature>
<keyword evidence="5 10" id="KW-0812">Transmembrane</keyword>
<feature type="transmembrane region" description="Helical" evidence="10">
    <location>
        <begin position="179"/>
        <end position="198"/>
    </location>
</feature>
<evidence type="ECO:0000313" key="11">
    <source>
        <dbReference type="EMBL" id="PWO01093.1"/>
    </source>
</evidence>
<accession>A0A316ZJD3</accession>
<dbReference type="InterPro" id="IPR039653">
    <property type="entry name" value="Prenyltransferase"/>
</dbReference>
<comment type="subcellular location">
    <subcellularLocation>
        <location evidence="2 10">Mitochondrion inner membrane</location>
        <topology evidence="2 10">Multi-pass membrane protein</topology>
        <orientation evidence="2 10">Matrix side</orientation>
    </subcellularLocation>
</comment>
<evidence type="ECO:0000256" key="3">
    <source>
        <dbReference type="ARBA" id="ARBA00005985"/>
    </source>
</evidence>
<evidence type="ECO:0000256" key="9">
    <source>
        <dbReference type="ARBA" id="ARBA00058997"/>
    </source>
</evidence>
<feature type="transmembrane region" description="Helical" evidence="10">
    <location>
        <begin position="133"/>
        <end position="158"/>
    </location>
</feature>
<dbReference type="Proteomes" id="UP000245946">
    <property type="component" value="Unassembled WGS sequence"/>
</dbReference>
<evidence type="ECO:0000256" key="10">
    <source>
        <dbReference type="HAMAP-Rule" id="MF_03189"/>
    </source>
</evidence>
<proteinExistence type="inferred from homology"/>
<comment type="cofactor">
    <cofactor evidence="1 10">
        <name>Mg(2+)</name>
        <dbReference type="ChEBI" id="CHEBI:18420"/>
    </cofactor>
</comment>
<dbReference type="InterPro" id="IPR044878">
    <property type="entry name" value="UbiA_sf"/>
</dbReference>
<dbReference type="InterPro" id="IPR006370">
    <property type="entry name" value="HB_polyprenyltransferase-like"/>
</dbReference>
<keyword evidence="4 10" id="KW-0808">Transferase</keyword>
<dbReference type="Pfam" id="PF01040">
    <property type="entry name" value="UbiA"/>
    <property type="match status" value="1"/>
</dbReference>
<dbReference type="RefSeq" id="XP_025601371.1">
    <property type="nucleotide sequence ID" value="XM_025744659.1"/>
</dbReference>
<evidence type="ECO:0000256" key="8">
    <source>
        <dbReference type="ARBA" id="ARBA00052313"/>
    </source>
</evidence>
<keyword evidence="10" id="KW-0414">Isoprene biosynthesis</keyword>
<evidence type="ECO:0000256" key="1">
    <source>
        <dbReference type="ARBA" id="ARBA00001946"/>
    </source>
</evidence>
<dbReference type="Gene3D" id="1.20.120.1780">
    <property type="entry name" value="UbiA prenyltransferase"/>
    <property type="match status" value="1"/>
</dbReference>
<dbReference type="FunFam" id="1.10.357.140:FF:000003">
    <property type="entry name" value="4-hydroxybenzoate polyprenyltransferase, mitochondrial"/>
    <property type="match status" value="1"/>
</dbReference>
<dbReference type="Gene3D" id="1.10.357.140">
    <property type="entry name" value="UbiA prenyltransferase"/>
    <property type="match status" value="1"/>
</dbReference>
<sequence>MAHALRLFGAALAPHTAASRTLARSSASLRHGCLGAAALASRSRRRLPLSPLSSPASSRRSFSRSPAFLLRASSPRNAPPRPEPSSPSLLSRLAPYAALARLSRPIGTWLLFWPSAFSLALGGHHLGLPPSVALGYTALFGVGAVVMRGAGCTVNDLWDRELDKKVARTATRPLAAGTVTPRQALVFLGAQLGVGLAVLLQLNWYSIVLGAASLIPVTIYPLMKRITYWPQAVLGLTFNWGALLGYAALSSTLHLPLVLPLYAGTIAWTLVYDTIYAHQDASDDVAVGIKSTALLFGAHTKPVLSGFAVLFLSGTAVSMGSIGATGTLLANLAAQPASCAALAAAAMHLAWQIRSVDLQSREDCWAKFESNRDLGALLWAGCMWDYVAAVGWA</sequence>
<dbReference type="UniPathway" id="UPA00232"/>
<dbReference type="EMBL" id="KZ819283">
    <property type="protein sequence ID" value="PWO01093.1"/>
    <property type="molecule type" value="Genomic_DNA"/>
</dbReference>
<name>A0A316ZJD3_9BASI</name>
<feature type="transmembrane region" description="Helical" evidence="10">
    <location>
        <begin position="255"/>
        <end position="272"/>
    </location>
</feature>
<dbReference type="PANTHER" id="PTHR11048:SF28">
    <property type="entry name" value="4-HYDROXYBENZOATE POLYPRENYLTRANSFERASE, MITOCHONDRIAL"/>
    <property type="match status" value="1"/>
</dbReference>
<evidence type="ECO:0000256" key="5">
    <source>
        <dbReference type="ARBA" id="ARBA00022692"/>
    </source>
</evidence>
<dbReference type="EC" id="2.5.1.39" evidence="10"/>
<evidence type="ECO:0000313" key="12">
    <source>
        <dbReference type="Proteomes" id="UP000245946"/>
    </source>
</evidence>
<protein>
    <recommendedName>
        <fullName evidence="10">4-hydroxybenzoate polyprenyltransferase, mitochondrial</fullName>
        <shortName evidence="10">4-HB polyprenyltransferase</shortName>
        <ecNumber evidence="10">2.5.1.39</ecNumber>
    </recommendedName>
    <alternativeName>
        <fullName evidence="10">Para-hydroxybenzoate--polyprenyltransferase</fullName>
        <shortName evidence="10">PHB:PPT</shortName>
        <shortName evidence="10">PHB:polyprenyltransferase</shortName>
    </alternativeName>
</protein>
<comment type="function">
    <text evidence="9 10">Catalyzes the prenylation of para-hydroxybenzoate (PHB) with an all-trans polyprenyl group. Mediates the second step in the final reaction sequence of coenzyme Q (CoQ) biosynthesis, which is the condensation of the polyisoprenoid side chain with PHB, generating the first membrane-bound Q intermediate.</text>
</comment>
<keyword evidence="10" id="KW-0999">Mitochondrion inner membrane</keyword>
<gene>
    <name evidence="11" type="ORF">FA09DRAFT_344673</name>
</gene>
<feature type="transmembrane region" description="Helical" evidence="10">
    <location>
        <begin position="303"/>
        <end position="322"/>
    </location>
</feature>
<dbReference type="GO" id="GO:0008299">
    <property type="term" value="P:isoprenoid biosynthetic process"/>
    <property type="evidence" value="ECO:0007669"/>
    <property type="project" value="UniProtKB-UniRule"/>
</dbReference>
<keyword evidence="12" id="KW-1185">Reference proteome</keyword>
<evidence type="ECO:0000256" key="4">
    <source>
        <dbReference type="ARBA" id="ARBA00022679"/>
    </source>
</evidence>
<dbReference type="PANTHER" id="PTHR11048">
    <property type="entry name" value="PRENYLTRANSFERASES"/>
    <property type="match status" value="1"/>
</dbReference>
<dbReference type="InterPro" id="IPR030470">
    <property type="entry name" value="UbiA_prenylTrfase_CS"/>
</dbReference>
<dbReference type="GO" id="GO:0006744">
    <property type="term" value="P:ubiquinone biosynthetic process"/>
    <property type="evidence" value="ECO:0007669"/>
    <property type="project" value="UniProtKB-UniRule"/>
</dbReference>
<keyword evidence="6 10" id="KW-1133">Transmembrane helix</keyword>
<dbReference type="GO" id="GO:0005743">
    <property type="term" value="C:mitochondrial inner membrane"/>
    <property type="evidence" value="ECO:0007669"/>
    <property type="project" value="UniProtKB-SubCell"/>
</dbReference>
<dbReference type="InterPro" id="IPR000537">
    <property type="entry name" value="UbiA_prenyltransferase"/>
</dbReference>
<dbReference type="HAMAP" id="MF_01635">
    <property type="entry name" value="UbiA"/>
    <property type="match status" value="1"/>
</dbReference>
<feature type="transmembrane region" description="Helical" evidence="10">
    <location>
        <begin position="229"/>
        <end position="249"/>
    </location>
</feature>
<keyword evidence="10" id="KW-0831">Ubiquinone biosynthesis</keyword>
<evidence type="ECO:0000256" key="2">
    <source>
        <dbReference type="ARBA" id="ARBA00004292"/>
    </source>
</evidence>
<comment type="pathway">
    <text evidence="10">Cofactor biosynthesis; ubiquinone biosynthesis.</text>
</comment>
<comment type="similarity">
    <text evidence="3 10">Belongs to the UbiA prenyltransferase family.</text>
</comment>
<keyword evidence="10" id="KW-0496">Mitochondrion</keyword>
<dbReference type="CDD" id="cd13959">
    <property type="entry name" value="PT_UbiA_COQ2"/>
    <property type="match status" value="1"/>
</dbReference>
<dbReference type="NCBIfam" id="TIGR01474">
    <property type="entry name" value="ubiA_proteo"/>
    <property type="match status" value="1"/>
</dbReference>
<comment type="catalytic activity">
    <reaction evidence="8 10">
        <text>an all-trans-polyprenyl diphosphate + 4-hydroxybenzoate = a 4-hydroxy-3-(all-trans-polyprenyl)benzoate + diphosphate</text>
        <dbReference type="Rhea" id="RHEA:44504"/>
        <dbReference type="Rhea" id="RHEA-COMP:9514"/>
        <dbReference type="Rhea" id="RHEA-COMP:9564"/>
        <dbReference type="ChEBI" id="CHEBI:17879"/>
        <dbReference type="ChEBI" id="CHEBI:33019"/>
        <dbReference type="ChEBI" id="CHEBI:58914"/>
        <dbReference type="ChEBI" id="CHEBI:78396"/>
        <dbReference type="EC" id="2.5.1.39"/>
    </reaction>
</comment>
<dbReference type="GeneID" id="37272203"/>
<organism evidence="11 12">
    <name type="scientific">Tilletiopsis washingtonensis</name>
    <dbReference type="NCBI Taxonomy" id="58919"/>
    <lineage>
        <taxon>Eukaryota</taxon>
        <taxon>Fungi</taxon>
        <taxon>Dikarya</taxon>
        <taxon>Basidiomycota</taxon>
        <taxon>Ustilaginomycotina</taxon>
        <taxon>Exobasidiomycetes</taxon>
        <taxon>Entylomatales</taxon>
        <taxon>Entylomatales incertae sedis</taxon>
        <taxon>Tilletiopsis</taxon>
    </lineage>
</organism>
<dbReference type="GO" id="GO:0008412">
    <property type="term" value="F:4-hydroxybenzoate polyprenyltransferase activity"/>
    <property type="evidence" value="ECO:0007669"/>
    <property type="project" value="UniProtKB-EC"/>
</dbReference>
<dbReference type="OrthoDB" id="18170at2759"/>